<reference evidence="3" key="1">
    <citation type="submission" date="2024-03" db="EMBL/GenBank/DDBJ databases">
        <title>WGS assembly of Saponaria officinalis var. Norfolk2.</title>
        <authorList>
            <person name="Jenkins J."/>
            <person name="Shu S."/>
            <person name="Grimwood J."/>
            <person name="Barry K."/>
            <person name="Goodstein D."/>
            <person name="Schmutz J."/>
            <person name="Leebens-Mack J."/>
            <person name="Osbourn A."/>
        </authorList>
    </citation>
    <scope>NUCLEOTIDE SEQUENCE [LARGE SCALE GENOMIC DNA]</scope>
    <source>
        <strain evidence="3">JIC</strain>
    </source>
</reference>
<feature type="domain" description="U1-type" evidence="2">
    <location>
        <begin position="111"/>
        <end position="145"/>
    </location>
</feature>
<protein>
    <submittedName>
        <fullName evidence="3">Uncharacterized protein</fullName>
    </submittedName>
</protein>
<dbReference type="Proteomes" id="UP001443914">
    <property type="component" value="Unassembled WGS sequence"/>
</dbReference>
<dbReference type="PANTHER" id="PTHR47487:SF8">
    <property type="entry name" value="OS08G0270900 PROTEIN"/>
    <property type="match status" value="1"/>
</dbReference>
<evidence type="ECO:0000313" key="4">
    <source>
        <dbReference type="Proteomes" id="UP001443914"/>
    </source>
</evidence>
<name>A0AAW1MJE0_SAPOF</name>
<evidence type="ECO:0000259" key="2">
    <source>
        <dbReference type="SMART" id="SM00451"/>
    </source>
</evidence>
<dbReference type="EMBL" id="JBDFQZ010000002">
    <property type="protein sequence ID" value="KAK9748099.1"/>
    <property type="molecule type" value="Genomic_DNA"/>
</dbReference>
<accession>A0AAW1MJE0</accession>
<dbReference type="GO" id="GO:0003676">
    <property type="term" value="F:nucleic acid binding"/>
    <property type="evidence" value="ECO:0007669"/>
    <property type="project" value="InterPro"/>
</dbReference>
<feature type="domain" description="C2H2-type" evidence="1">
    <location>
        <begin position="114"/>
        <end position="138"/>
    </location>
</feature>
<dbReference type="InterPro" id="IPR003604">
    <property type="entry name" value="Matrin/U1-like-C_Znf_C2H2"/>
</dbReference>
<evidence type="ECO:0000313" key="3">
    <source>
        <dbReference type="EMBL" id="KAK9748099.1"/>
    </source>
</evidence>
<dbReference type="SMART" id="SM00355">
    <property type="entry name" value="ZnF_C2H2"/>
    <property type="match status" value="2"/>
</dbReference>
<proteinExistence type="predicted"/>
<dbReference type="InterPro" id="IPR013087">
    <property type="entry name" value="Znf_C2H2_type"/>
</dbReference>
<dbReference type="Pfam" id="PF12874">
    <property type="entry name" value="zf-met"/>
    <property type="match status" value="2"/>
</dbReference>
<dbReference type="SMART" id="SM00451">
    <property type="entry name" value="ZnF_U1"/>
    <property type="match status" value="2"/>
</dbReference>
<organism evidence="3 4">
    <name type="scientific">Saponaria officinalis</name>
    <name type="common">Common soapwort</name>
    <name type="synonym">Lychnis saponaria</name>
    <dbReference type="NCBI Taxonomy" id="3572"/>
    <lineage>
        <taxon>Eukaryota</taxon>
        <taxon>Viridiplantae</taxon>
        <taxon>Streptophyta</taxon>
        <taxon>Embryophyta</taxon>
        <taxon>Tracheophyta</taxon>
        <taxon>Spermatophyta</taxon>
        <taxon>Magnoliopsida</taxon>
        <taxon>eudicotyledons</taxon>
        <taxon>Gunneridae</taxon>
        <taxon>Pentapetalae</taxon>
        <taxon>Caryophyllales</taxon>
        <taxon>Caryophyllaceae</taxon>
        <taxon>Caryophylleae</taxon>
        <taxon>Saponaria</taxon>
    </lineage>
</organism>
<gene>
    <name evidence="3" type="ORF">RND81_02G036000</name>
</gene>
<dbReference type="AlphaFoldDB" id="A0AAW1MJE0"/>
<dbReference type="SUPFAM" id="SSF57667">
    <property type="entry name" value="beta-beta-alpha zinc fingers"/>
    <property type="match status" value="2"/>
</dbReference>
<evidence type="ECO:0000259" key="1">
    <source>
        <dbReference type="SMART" id="SM00355"/>
    </source>
</evidence>
<dbReference type="InterPro" id="IPR036236">
    <property type="entry name" value="Znf_C2H2_sf"/>
</dbReference>
<keyword evidence="4" id="KW-1185">Reference proteome</keyword>
<dbReference type="GO" id="GO:0008270">
    <property type="term" value="F:zinc ion binding"/>
    <property type="evidence" value="ECO:0007669"/>
    <property type="project" value="UniProtKB-KW"/>
</dbReference>
<comment type="caution">
    <text evidence="3">The sequence shown here is derived from an EMBL/GenBank/DDBJ whole genome shotgun (WGS) entry which is preliminary data.</text>
</comment>
<sequence>MGIDRRNYVMSAEFAMSREMAYRNKLQVLTQHSGSCNITDTNRDLLLSQVPTPTPGSMPPPIPRAQTSSSQIWTPNLSTDQISASTSMWRPINVPDQKKKAPMNHNQPAQLGSFYCLVCQIDCTTSYNLMMHYQGQRHKAKLQGDPRGKTVSGGNSLSTAKDRLYCKLCGIWCKDEFTFRFHLQCKNHILTLHEYEKNMKKPRN</sequence>
<feature type="domain" description="C2H2-type" evidence="1">
    <location>
        <begin position="164"/>
        <end position="188"/>
    </location>
</feature>
<feature type="domain" description="U1-type" evidence="2">
    <location>
        <begin position="161"/>
        <end position="195"/>
    </location>
</feature>
<dbReference type="Gene3D" id="3.30.160.60">
    <property type="entry name" value="Classic Zinc Finger"/>
    <property type="match status" value="1"/>
</dbReference>
<dbReference type="PANTHER" id="PTHR47487">
    <property type="entry name" value="OS06G0651300 PROTEIN-RELATED"/>
    <property type="match status" value="1"/>
</dbReference>